<organism evidence="2 3">
    <name type="scientific">Penicillium camemberti (strain FM 013)</name>
    <dbReference type="NCBI Taxonomy" id="1429867"/>
    <lineage>
        <taxon>Eukaryota</taxon>
        <taxon>Fungi</taxon>
        <taxon>Dikarya</taxon>
        <taxon>Ascomycota</taxon>
        <taxon>Pezizomycotina</taxon>
        <taxon>Eurotiomycetes</taxon>
        <taxon>Eurotiomycetidae</taxon>
        <taxon>Eurotiales</taxon>
        <taxon>Aspergillaceae</taxon>
        <taxon>Penicillium</taxon>
    </lineage>
</organism>
<dbReference type="Proteomes" id="UP000053732">
    <property type="component" value="Unassembled WGS sequence"/>
</dbReference>
<name>A0A0G4PNY3_PENC3</name>
<dbReference type="Gene3D" id="3.30.420.10">
    <property type="entry name" value="Ribonuclease H-like superfamily/Ribonuclease H"/>
    <property type="match status" value="1"/>
</dbReference>
<dbReference type="EMBL" id="HG793158">
    <property type="protein sequence ID" value="CRL28090.1"/>
    <property type="molecule type" value="Genomic_DNA"/>
</dbReference>
<dbReference type="SUPFAM" id="SSF53098">
    <property type="entry name" value="Ribonuclease H-like"/>
    <property type="match status" value="1"/>
</dbReference>
<gene>
    <name evidence="2" type="ORF">PCAMFM013_S025g000148</name>
</gene>
<reference evidence="2 3" key="1">
    <citation type="journal article" date="2014" name="Nat. Commun.">
        <title>Multiple recent horizontal transfers of a large genomic region in cheese making fungi.</title>
        <authorList>
            <person name="Cheeseman K."/>
            <person name="Ropars J."/>
            <person name="Renault P."/>
            <person name="Dupont J."/>
            <person name="Gouzy J."/>
            <person name="Branca A."/>
            <person name="Abraham A.L."/>
            <person name="Ceppi M."/>
            <person name="Conseiller E."/>
            <person name="Debuchy R."/>
            <person name="Malagnac F."/>
            <person name="Goarin A."/>
            <person name="Silar P."/>
            <person name="Lacoste S."/>
            <person name="Sallet E."/>
            <person name="Bensimon A."/>
            <person name="Giraud T."/>
            <person name="Brygoo Y."/>
        </authorList>
    </citation>
    <scope>NUCLEOTIDE SEQUENCE [LARGE SCALE GENOMIC DNA]</scope>
    <source>
        <strain evidence="3">FM 013</strain>
    </source>
</reference>
<dbReference type="AlphaFoldDB" id="A0A0G4PNY3"/>
<dbReference type="InterPro" id="IPR012337">
    <property type="entry name" value="RNaseH-like_sf"/>
</dbReference>
<feature type="compositionally biased region" description="Basic and acidic residues" evidence="1">
    <location>
        <begin position="1"/>
        <end position="10"/>
    </location>
</feature>
<evidence type="ECO:0000313" key="2">
    <source>
        <dbReference type="EMBL" id="CRL28090.1"/>
    </source>
</evidence>
<keyword evidence="3" id="KW-1185">Reference proteome</keyword>
<accession>A0A0G4PNY3</accession>
<feature type="compositionally biased region" description="Polar residues" evidence="1">
    <location>
        <begin position="98"/>
        <end position="112"/>
    </location>
</feature>
<dbReference type="GO" id="GO:0003676">
    <property type="term" value="F:nucleic acid binding"/>
    <property type="evidence" value="ECO:0007669"/>
    <property type="project" value="InterPro"/>
</dbReference>
<feature type="compositionally biased region" description="Basic residues" evidence="1">
    <location>
        <begin position="135"/>
        <end position="146"/>
    </location>
</feature>
<feature type="region of interest" description="Disordered" evidence="1">
    <location>
        <begin position="1"/>
        <end position="146"/>
    </location>
</feature>
<evidence type="ECO:0000256" key="1">
    <source>
        <dbReference type="SAM" id="MobiDB-lite"/>
    </source>
</evidence>
<dbReference type="STRING" id="1429867.A0A0G4PNY3"/>
<proteinExistence type="predicted"/>
<dbReference type="InterPro" id="IPR036397">
    <property type="entry name" value="RNaseH_sf"/>
</dbReference>
<sequence>MVYCHAEQKHGPLHLLQAPDAIPRPPRPTETEEYEADIPAGSRKLAVIGLDERETTQSPSTTQYAARAELHPRPPTTQGSNSLIDPDLGATKAPLKNSDLQPYTESPTQGNPEPSHKRKREPTTNQAVVPSELHTRKKRSSGKDTKRKFNWQMGNEFIGFVFHVDGRQAWDIANNILKLPVPQNVRTRFIYFRDGSMRSVRGGSVRGAAGIVWPESFTSSKWRGKGVRYPMRVDNTATLELFAIASTLETAIGDIDKDRGSVDQSLPADTAFFQQNMSHTGSHRHNMGTEVFIFTDDCNALRRIDGDLAYPPDGDMAPQLEAISRHSKTLHGLGVHVELHLSPGHCKLPGNVAADRMAKWTRMSSSV</sequence>
<evidence type="ECO:0000313" key="3">
    <source>
        <dbReference type="Proteomes" id="UP000053732"/>
    </source>
</evidence>
<protein>
    <submittedName>
        <fullName evidence="2">Str. FM013</fullName>
    </submittedName>
</protein>